<proteinExistence type="predicted"/>
<feature type="chain" id="PRO_5039390875" evidence="1">
    <location>
        <begin position="20"/>
        <end position="230"/>
    </location>
</feature>
<reference evidence="2 3" key="1">
    <citation type="journal article" date="2018" name="Int. J. Syst. Evol. Microbiol.">
        <title>Bifidobacterium callitrichidarum sp. nov. from the faeces of the emperor tamarin (Saguinus imperator).</title>
        <authorList>
            <person name="Modesto M."/>
            <person name="Michelini S."/>
            <person name="Sansosti M.C."/>
            <person name="De Filippo C."/>
            <person name="Cavalieri D."/>
            <person name="Qvirist L."/>
            <person name="Andlid T."/>
            <person name="Spiezio C."/>
            <person name="Sandri C."/>
            <person name="Pascarelli S."/>
            <person name="Sgorbati B."/>
            <person name="Mattarelli P."/>
        </authorList>
    </citation>
    <scope>NUCLEOTIDE SEQUENCE [LARGE SCALE GENOMIC DNA]</scope>
    <source>
        <strain evidence="2 3">TRI 5</strain>
    </source>
</reference>
<dbReference type="Proteomes" id="UP000245876">
    <property type="component" value="Unassembled WGS sequence"/>
</dbReference>
<keyword evidence="1" id="KW-0732">Signal</keyword>
<evidence type="ECO:0000313" key="2">
    <source>
        <dbReference type="EMBL" id="PWG66086.1"/>
    </source>
</evidence>
<evidence type="ECO:0000313" key="3">
    <source>
        <dbReference type="Proteomes" id="UP000245876"/>
    </source>
</evidence>
<organism evidence="2 3">
    <name type="scientific">Bifidobacterium callitrichidarum</name>
    <dbReference type="NCBI Taxonomy" id="2052941"/>
    <lineage>
        <taxon>Bacteria</taxon>
        <taxon>Bacillati</taxon>
        <taxon>Actinomycetota</taxon>
        <taxon>Actinomycetes</taxon>
        <taxon>Bifidobacteriales</taxon>
        <taxon>Bifidobacteriaceae</taxon>
        <taxon>Bifidobacterium</taxon>
    </lineage>
</organism>
<name>A0A2U2NA97_9BIFI</name>
<protein>
    <submittedName>
        <fullName evidence="2">Uncharacterized protein</fullName>
    </submittedName>
</protein>
<sequence>MITAATVQAMATNATALMAAPVSAGISEPPGVVPGFGVGVGFGFGSGLSGFGLSGLSGFGLSGLSGLGFGFGSGVSSPLNLGSAVTLNSPVPSSAMPGTATRNGSQVYALLALATAVRAARYSPAGKLMNFSWPAASVLPECSYKSCLPAYSARSLAAVLYSEALRLPQSRSKSAKAFNVWYAVGLPVLSRSAEATRTMEYVSPASGTGLFVSRFQMALMVNVPVRASVA</sequence>
<dbReference type="AlphaFoldDB" id="A0A2U2NA97"/>
<accession>A0A2U2NA97</accession>
<dbReference type="EMBL" id="QFFM01000009">
    <property type="protein sequence ID" value="PWG66086.1"/>
    <property type="molecule type" value="Genomic_DNA"/>
</dbReference>
<feature type="signal peptide" evidence="1">
    <location>
        <begin position="1"/>
        <end position="19"/>
    </location>
</feature>
<evidence type="ECO:0000256" key="1">
    <source>
        <dbReference type="SAM" id="SignalP"/>
    </source>
</evidence>
<comment type="caution">
    <text evidence="2">The sequence shown here is derived from an EMBL/GenBank/DDBJ whole genome shotgun (WGS) entry which is preliminary data.</text>
</comment>
<gene>
    <name evidence="2" type="ORF">DF196_05395</name>
</gene>
<keyword evidence="3" id="KW-1185">Reference proteome</keyword>